<dbReference type="HOGENOM" id="CLU_027634_4_0_9"/>
<evidence type="ECO:0000313" key="4">
    <source>
        <dbReference type="EMBL" id="AKA68326.1"/>
    </source>
</evidence>
<dbReference type="KEGG" id="csq:CSCA_1201"/>
<dbReference type="InterPro" id="IPR029056">
    <property type="entry name" value="Ribokinase-like"/>
</dbReference>
<evidence type="ECO:0000256" key="2">
    <source>
        <dbReference type="ARBA" id="ARBA00022777"/>
    </source>
</evidence>
<evidence type="ECO:0000259" key="3">
    <source>
        <dbReference type="Pfam" id="PF00294"/>
    </source>
</evidence>
<dbReference type="EMBL" id="CP009933">
    <property type="protein sequence ID" value="AKA68326.1"/>
    <property type="molecule type" value="Genomic_DNA"/>
</dbReference>
<dbReference type="RefSeq" id="WP_029162067.1">
    <property type="nucleotide sequence ID" value="NZ_CP009933.1"/>
</dbReference>
<accession>A0A0E3GQC4</accession>
<keyword evidence="1" id="KW-0808">Transferase</keyword>
<dbReference type="PANTHER" id="PTHR10584:SF166">
    <property type="entry name" value="RIBOKINASE"/>
    <property type="match status" value="1"/>
</dbReference>
<dbReference type="Pfam" id="PF00294">
    <property type="entry name" value="PfkB"/>
    <property type="match status" value="1"/>
</dbReference>
<proteinExistence type="predicted"/>
<gene>
    <name evidence="4" type="ORF">CSCA_1201</name>
</gene>
<name>A0A0E3GQC4_CLOSL</name>
<dbReference type="GO" id="GO:0005829">
    <property type="term" value="C:cytosol"/>
    <property type="evidence" value="ECO:0007669"/>
    <property type="project" value="TreeGrafter"/>
</dbReference>
<keyword evidence="5" id="KW-1185">Reference proteome</keyword>
<sequence>MKKGIAIAGNLIVDNLKKIDVYPQKSKLTTIREVTSSLGGAVCNCIIDLARIDSSVPLKAIGLIGADDMGDFVLKTLGQFPNINLKRVLRQGKTSFTDVMSDESDKTRTFFMYRGVSSEFSERHFSLETLEADILHVGYILLLDGMDAEDKEYGTVMARVLCRAREKGIKTSIDVVSEESDRYEKLVPPSLKYTDYCILNEIEAGKTTGINLRDKDEKLIVENILDVLKALMNMGVKEWTIIHTPESSFGIDKKGNYYVRPSLLLPKGYIKGTVGAGDAYVAGVLYAAYMGYSIDSAMEVGTATAACSLSSVDSTSGVKNIQKILELYNTMPKKPTLEI</sequence>
<dbReference type="Gene3D" id="3.40.1190.20">
    <property type="match status" value="1"/>
</dbReference>
<evidence type="ECO:0000313" key="5">
    <source>
        <dbReference type="Proteomes" id="UP000033115"/>
    </source>
</evidence>
<protein>
    <submittedName>
        <fullName evidence="4">PfkB domain protein</fullName>
    </submittedName>
</protein>
<feature type="domain" description="Carbohydrate kinase PfkB" evidence="3">
    <location>
        <begin position="17"/>
        <end position="316"/>
    </location>
</feature>
<dbReference type="STRING" id="1548.CSCA_1201"/>
<keyword evidence="2" id="KW-0418">Kinase</keyword>
<dbReference type="InterPro" id="IPR011611">
    <property type="entry name" value="PfkB_dom"/>
</dbReference>
<dbReference type="PANTHER" id="PTHR10584">
    <property type="entry name" value="SUGAR KINASE"/>
    <property type="match status" value="1"/>
</dbReference>
<dbReference type="GO" id="GO:0016301">
    <property type="term" value="F:kinase activity"/>
    <property type="evidence" value="ECO:0007669"/>
    <property type="project" value="UniProtKB-KW"/>
</dbReference>
<organism evidence="4 5">
    <name type="scientific">Clostridium scatologenes</name>
    <dbReference type="NCBI Taxonomy" id="1548"/>
    <lineage>
        <taxon>Bacteria</taxon>
        <taxon>Bacillati</taxon>
        <taxon>Bacillota</taxon>
        <taxon>Clostridia</taxon>
        <taxon>Eubacteriales</taxon>
        <taxon>Clostridiaceae</taxon>
        <taxon>Clostridium</taxon>
    </lineage>
</organism>
<dbReference type="AlphaFoldDB" id="A0A0E3GQC4"/>
<dbReference type="Proteomes" id="UP000033115">
    <property type="component" value="Chromosome"/>
</dbReference>
<evidence type="ECO:0000256" key="1">
    <source>
        <dbReference type="ARBA" id="ARBA00022679"/>
    </source>
</evidence>
<reference evidence="4 5" key="1">
    <citation type="journal article" date="2015" name="J. Biotechnol.">
        <title>Complete genome sequence of a malodorant-producing acetogen, Clostridium scatologenes ATCC 25775(T).</title>
        <authorList>
            <person name="Zhu Z."/>
            <person name="Guo T."/>
            <person name="Zheng H."/>
            <person name="Song T."/>
            <person name="Ouyang P."/>
            <person name="Xie J."/>
        </authorList>
    </citation>
    <scope>NUCLEOTIDE SEQUENCE [LARGE SCALE GENOMIC DNA]</scope>
    <source>
        <strain evidence="4 5">ATCC 25775</strain>
    </source>
</reference>
<dbReference type="SUPFAM" id="SSF53613">
    <property type="entry name" value="Ribokinase-like"/>
    <property type="match status" value="1"/>
</dbReference>